<feature type="domain" description="PDZ" evidence="8">
    <location>
        <begin position="89"/>
        <end position="179"/>
    </location>
</feature>
<feature type="compositionally biased region" description="Low complexity" evidence="6">
    <location>
        <begin position="410"/>
        <end position="420"/>
    </location>
</feature>
<dbReference type="SMART" id="SM00245">
    <property type="entry name" value="TSPc"/>
    <property type="match status" value="1"/>
</dbReference>
<dbReference type="PANTHER" id="PTHR32060:SF30">
    <property type="entry name" value="CARBOXY-TERMINAL PROCESSING PROTEASE CTPA"/>
    <property type="match status" value="1"/>
</dbReference>
<dbReference type="GO" id="GO:0030288">
    <property type="term" value="C:outer membrane-bounded periplasmic space"/>
    <property type="evidence" value="ECO:0007669"/>
    <property type="project" value="TreeGrafter"/>
</dbReference>
<dbReference type="SUPFAM" id="SSF50156">
    <property type="entry name" value="PDZ domain-like"/>
    <property type="match status" value="1"/>
</dbReference>
<dbReference type="EMBL" id="SLUK01000005">
    <property type="protein sequence ID" value="TCL43533.1"/>
    <property type="molecule type" value="Genomic_DNA"/>
</dbReference>
<accession>A0A9X8Y8B4</accession>
<dbReference type="CDD" id="cd07560">
    <property type="entry name" value="Peptidase_S41_CPP"/>
    <property type="match status" value="1"/>
</dbReference>
<evidence type="ECO:0000313" key="9">
    <source>
        <dbReference type="EMBL" id="TCL43533.1"/>
    </source>
</evidence>
<evidence type="ECO:0000256" key="4">
    <source>
        <dbReference type="ARBA" id="ARBA00022825"/>
    </source>
</evidence>
<keyword evidence="10" id="KW-1185">Reference proteome</keyword>
<dbReference type="PANTHER" id="PTHR32060">
    <property type="entry name" value="TAIL-SPECIFIC PROTEASE"/>
    <property type="match status" value="1"/>
</dbReference>
<evidence type="ECO:0000256" key="6">
    <source>
        <dbReference type="SAM" id="MobiDB-lite"/>
    </source>
</evidence>
<dbReference type="GO" id="GO:0004175">
    <property type="term" value="F:endopeptidase activity"/>
    <property type="evidence" value="ECO:0007669"/>
    <property type="project" value="TreeGrafter"/>
</dbReference>
<feature type="region of interest" description="Disordered" evidence="6">
    <location>
        <begin position="410"/>
        <end position="463"/>
    </location>
</feature>
<name>A0A9X8Y8B4_9FIRM</name>
<feature type="compositionally biased region" description="Acidic residues" evidence="6">
    <location>
        <begin position="441"/>
        <end position="463"/>
    </location>
</feature>
<comment type="caution">
    <text evidence="9">The sequence shown here is derived from an EMBL/GenBank/DDBJ whole genome shotgun (WGS) entry which is preliminary data.</text>
</comment>
<organism evidence="9 10">
    <name type="scientific">Harryflintia acetispora</name>
    <dbReference type="NCBI Taxonomy" id="1849041"/>
    <lineage>
        <taxon>Bacteria</taxon>
        <taxon>Bacillati</taxon>
        <taxon>Bacillota</taxon>
        <taxon>Clostridia</taxon>
        <taxon>Eubacteriales</taxon>
        <taxon>Oscillospiraceae</taxon>
        <taxon>Harryflintia</taxon>
    </lineage>
</organism>
<evidence type="ECO:0000256" key="2">
    <source>
        <dbReference type="ARBA" id="ARBA00022670"/>
    </source>
</evidence>
<dbReference type="GO" id="GO:0008236">
    <property type="term" value="F:serine-type peptidase activity"/>
    <property type="evidence" value="ECO:0007669"/>
    <property type="project" value="UniProtKB-KW"/>
</dbReference>
<evidence type="ECO:0000256" key="3">
    <source>
        <dbReference type="ARBA" id="ARBA00022801"/>
    </source>
</evidence>
<evidence type="ECO:0000256" key="5">
    <source>
        <dbReference type="RuleBase" id="RU004404"/>
    </source>
</evidence>
<dbReference type="GO" id="GO:0007165">
    <property type="term" value="P:signal transduction"/>
    <property type="evidence" value="ECO:0007669"/>
    <property type="project" value="TreeGrafter"/>
</dbReference>
<dbReference type="SMART" id="SM00228">
    <property type="entry name" value="PDZ"/>
    <property type="match status" value="1"/>
</dbReference>
<comment type="similarity">
    <text evidence="1 5">Belongs to the peptidase S41A family.</text>
</comment>
<dbReference type="InterPro" id="IPR005151">
    <property type="entry name" value="Tail-specific_protease"/>
</dbReference>
<dbReference type="Gene3D" id="3.90.226.10">
    <property type="entry name" value="2-enoyl-CoA Hydratase, Chain A, domain 1"/>
    <property type="match status" value="1"/>
</dbReference>
<dbReference type="PROSITE" id="PS50106">
    <property type="entry name" value="PDZ"/>
    <property type="match status" value="1"/>
</dbReference>
<dbReference type="GO" id="GO:0006508">
    <property type="term" value="P:proteolysis"/>
    <property type="evidence" value="ECO:0007669"/>
    <property type="project" value="UniProtKB-KW"/>
</dbReference>
<protein>
    <submittedName>
        <fullName evidence="9">Carboxyl-terminal processing protease</fullName>
    </submittedName>
</protein>
<evidence type="ECO:0000256" key="7">
    <source>
        <dbReference type="SAM" id="SignalP"/>
    </source>
</evidence>
<proteinExistence type="inferred from homology"/>
<dbReference type="Gene3D" id="2.30.42.10">
    <property type="match status" value="1"/>
</dbReference>
<dbReference type="InterPro" id="IPR029045">
    <property type="entry name" value="ClpP/crotonase-like_dom_sf"/>
</dbReference>
<feature type="chain" id="PRO_5040751920" evidence="7">
    <location>
        <begin position="21"/>
        <end position="463"/>
    </location>
</feature>
<feature type="compositionally biased region" description="Low complexity" evidence="6">
    <location>
        <begin position="429"/>
        <end position="440"/>
    </location>
</feature>
<keyword evidence="4 5" id="KW-0720">Serine protease</keyword>
<dbReference type="InterPro" id="IPR036034">
    <property type="entry name" value="PDZ_sf"/>
</dbReference>
<dbReference type="InterPro" id="IPR004447">
    <property type="entry name" value="Peptidase_S41A"/>
</dbReference>
<gene>
    <name evidence="9" type="ORF">EDD78_105166</name>
</gene>
<keyword evidence="3 5" id="KW-0378">Hydrolase</keyword>
<dbReference type="Gene3D" id="3.30.750.44">
    <property type="match status" value="1"/>
</dbReference>
<dbReference type="SUPFAM" id="SSF52096">
    <property type="entry name" value="ClpP/crotonase"/>
    <property type="match status" value="1"/>
</dbReference>
<feature type="signal peptide" evidence="7">
    <location>
        <begin position="1"/>
        <end position="20"/>
    </location>
</feature>
<dbReference type="InterPro" id="IPR041489">
    <property type="entry name" value="PDZ_6"/>
</dbReference>
<reference evidence="9 10" key="1">
    <citation type="submission" date="2019-03" db="EMBL/GenBank/DDBJ databases">
        <title>Genomic Encyclopedia of Type Strains, Phase IV (KMG-IV): sequencing the most valuable type-strain genomes for metagenomic binning, comparative biology and taxonomic classification.</title>
        <authorList>
            <person name="Goeker M."/>
        </authorList>
    </citation>
    <scope>NUCLEOTIDE SEQUENCE [LARGE SCALE GENOMIC DNA]</scope>
    <source>
        <strain evidence="9 10">DSM 100433</strain>
    </source>
</reference>
<evidence type="ECO:0000313" key="10">
    <source>
        <dbReference type="Proteomes" id="UP000294682"/>
    </source>
</evidence>
<keyword evidence="7" id="KW-0732">Signal</keyword>
<dbReference type="InterPro" id="IPR001478">
    <property type="entry name" value="PDZ"/>
</dbReference>
<evidence type="ECO:0000259" key="8">
    <source>
        <dbReference type="PROSITE" id="PS50106"/>
    </source>
</evidence>
<keyword evidence="2 5" id="KW-0645">Protease</keyword>
<dbReference type="NCBIfam" id="TIGR00225">
    <property type="entry name" value="prc"/>
    <property type="match status" value="1"/>
</dbReference>
<dbReference type="Pfam" id="PF03572">
    <property type="entry name" value="Peptidase_S41"/>
    <property type="match status" value="1"/>
</dbReference>
<dbReference type="Pfam" id="PF17820">
    <property type="entry name" value="PDZ_6"/>
    <property type="match status" value="1"/>
</dbReference>
<sequence length="463" mass="49818">MNKKISLGAAIALMAIIASATFSVTMVYSRQTFNDTVHNIKEREAMYSKLAEIDKWVRQNYYGNLDDSALTDSLAKGYMAGTGDPYAKYLTVEEYSRQNQSGLSKSVGIGVVTSLDETGYIRVEEVYPESPALAADIQPGDLIVRIDETDVTKDNCEELQQSILGEAGTQIDVVVRRDNVDTPHPLTRRDVEKPTVYTNMTEDGVGYVQIVEFGANTADQFSRAVDKLVSEGANSLVFDVRSNQTGPIDQATRILDKLLPQGDIVSATYKDGSTQVLATSDPAFIDLPMVVLTNEKTASSAELFAQALKDYEQLGVKSVGTLTMGKGSMQETQQLSDGSAIDVTVAKYNSPSGLSFDGVGVKPDFEVRLTPDQAAALEALDPPAQDPQLKTLLEFDPQLKKAVELAATAAKTVAPATPAESASGGEDAPSVSEPSSSEEQGTQEDEEESSEDSSEEESSQDEE</sequence>
<dbReference type="Proteomes" id="UP000294682">
    <property type="component" value="Unassembled WGS sequence"/>
</dbReference>
<dbReference type="AlphaFoldDB" id="A0A9X8Y8B4"/>
<evidence type="ECO:0000256" key="1">
    <source>
        <dbReference type="ARBA" id="ARBA00009179"/>
    </source>
</evidence>
<dbReference type="RefSeq" id="WP_165873148.1">
    <property type="nucleotide sequence ID" value="NZ_SLUK01000005.1"/>
</dbReference>